<dbReference type="AlphaFoldDB" id="A0A830BXY2"/>
<evidence type="ECO:0000313" key="3">
    <source>
        <dbReference type="Proteomes" id="UP000653305"/>
    </source>
</evidence>
<dbReference type="PANTHER" id="PTHR31789">
    <property type="entry name" value="OS05G0482600 PROTEIN"/>
    <property type="match status" value="1"/>
</dbReference>
<dbReference type="EMBL" id="BMAC01000275">
    <property type="protein sequence ID" value="GFP92320.1"/>
    <property type="molecule type" value="Genomic_DNA"/>
</dbReference>
<comment type="caution">
    <text evidence="2">The sequence shown here is derived from an EMBL/GenBank/DDBJ whole genome shotgun (WGS) entry which is preliminary data.</text>
</comment>
<evidence type="ECO:0000259" key="1">
    <source>
        <dbReference type="Pfam" id="PF17800"/>
    </source>
</evidence>
<accession>A0A830BXY2</accession>
<name>A0A830BXY2_9LAMI</name>
<keyword evidence="3" id="KW-1185">Reference proteome</keyword>
<protein>
    <submittedName>
        <fullName evidence="2">Peptidyl-prolyl cis-trans isomerase fkbp43</fullName>
    </submittedName>
</protein>
<dbReference type="Pfam" id="PF17800">
    <property type="entry name" value="NPL"/>
    <property type="match status" value="1"/>
</dbReference>
<dbReference type="PANTHER" id="PTHR31789:SF1">
    <property type="entry name" value="OS05G0482600 PROTEIN"/>
    <property type="match status" value="1"/>
</dbReference>
<gene>
    <name evidence="2" type="ORF">PHJA_001376100</name>
</gene>
<dbReference type="Gene3D" id="2.60.120.340">
    <property type="entry name" value="Nucleoplasmin core domain"/>
    <property type="match status" value="1"/>
</dbReference>
<dbReference type="InterPro" id="IPR041232">
    <property type="entry name" value="NPL"/>
</dbReference>
<dbReference type="OrthoDB" id="913708at2759"/>
<dbReference type="GO" id="GO:0016853">
    <property type="term" value="F:isomerase activity"/>
    <property type="evidence" value="ECO:0007669"/>
    <property type="project" value="UniProtKB-KW"/>
</dbReference>
<reference evidence="2" key="1">
    <citation type="submission" date="2020-07" db="EMBL/GenBank/DDBJ databases">
        <title>Ethylene signaling mediates host invasion by parasitic plants.</title>
        <authorList>
            <person name="Yoshida S."/>
        </authorList>
    </citation>
    <scope>NUCLEOTIDE SEQUENCE</scope>
    <source>
        <strain evidence="2">Okayama</strain>
    </source>
</reference>
<sequence>MSDAQERFRNIRLQEKYDTHDPNGYCSMSLPFLKKRSKIIEIVAARDIVFALAQSGVCVEVKPGKPITHYCENARGRLRISQLSLSLCIASQYLCESCHLDLEFEEPDDVVFSVIDPRSVYLTGYYVQKIRQSNTHSDTESYGMDIENTHTEGSNYGGDDENYDDSFINDDAELQFSPRSPVNKGNMIIWFLHLFGISNLFIAIDTMELWLEFSEHLCGMASEMDSKLQRRFTLGRQSSGAPGNDVVLASDAYASGDVNDRWGSTLVNNSHFEQNSFMSSGLKKATPDGCENSLSPEVQQGKIDEDDVAVEAETGKIYRSSYKEKYGRSVLVMRPRCQAKKGTGFDDLVPGFGEADQYKNRGMMMMNGIEGIENVYGAPMGYGVVAPLSGTTTTTETLVPMYGSAMTEAFPAETAAIKSDSDLSYAVPFQQQQLEIDRFIAQHTEKVRLEVEERRKRYSRWIAEAVEDNVMKRLKAKEEEIEKMGKLN</sequence>
<organism evidence="2 3">
    <name type="scientific">Phtheirospermum japonicum</name>
    <dbReference type="NCBI Taxonomy" id="374723"/>
    <lineage>
        <taxon>Eukaryota</taxon>
        <taxon>Viridiplantae</taxon>
        <taxon>Streptophyta</taxon>
        <taxon>Embryophyta</taxon>
        <taxon>Tracheophyta</taxon>
        <taxon>Spermatophyta</taxon>
        <taxon>Magnoliopsida</taxon>
        <taxon>eudicotyledons</taxon>
        <taxon>Gunneridae</taxon>
        <taxon>Pentapetalae</taxon>
        <taxon>asterids</taxon>
        <taxon>lamiids</taxon>
        <taxon>Lamiales</taxon>
        <taxon>Orobanchaceae</taxon>
        <taxon>Orobanchaceae incertae sedis</taxon>
        <taxon>Phtheirospermum</taxon>
    </lineage>
</organism>
<feature type="domain" description="Nucleoplasmin-like" evidence="1">
    <location>
        <begin position="90"/>
        <end position="127"/>
    </location>
</feature>
<proteinExistence type="predicted"/>
<evidence type="ECO:0000313" key="2">
    <source>
        <dbReference type="EMBL" id="GFP92320.1"/>
    </source>
</evidence>
<keyword evidence="2" id="KW-0413">Isomerase</keyword>
<dbReference type="Proteomes" id="UP000653305">
    <property type="component" value="Unassembled WGS sequence"/>
</dbReference>